<keyword evidence="1" id="KW-0812">Transmembrane</keyword>
<organism evidence="2 3">
    <name type="scientific">Vermiconidia calcicola</name>
    <dbReference type="NCBI Taxonomy" id="1690605"/>
    <lineage>
        <taxon>Eukaryota</taxon>
        <taxon>Fungi</taxon>
        <taxon>Dikarya</taxon>
        <taxon>Ascomycota</taxon>
        <taxon>Pezizomycotina</taxon>
        <taxon>Dothideomycetes</taxon>
        <taxon>Dothideomycetidae</taxon>
        <taxon>Mycosphaerellales</taxon>
        <taxon>Extremaceae</taxon>
        <taxon>Vermiconidia</taxon>
    </lineage>
</organism>
<evidence type="ECO:0008006" key="4">
    <source>
        <dbReference type="Google" id="ProtNLM"/>
    </source>
</evidence>
<proteinExistence type="predicted"/>
<protein>
    <recommendedName>
        <fullName evidence="4">Subtilisin-like serine protease</fullName>
    </recommendedName>
</protein>
<dbReference type="InterPro" id="IPR046536">
    <property type="entry name" value="DUF6601"/>
</dbReference>
<dbReference type="AlphaFoldDB" id="A0AAV9QAT8"/>
<dbReference type="EMBL" id="JAXLQG010000006">
    <property type="protein sequence ID" value="KAK5538781.1"/>
    <property type="molecule type" value="Genomic_DNA"/>
</dbReference>
<gene>
    <name evidence="2" type="ORF">LTR25_004325</name>
</gene>
<reference evidence="2 3" key="1">
    <citation type="submission" date="2023-06" db="EMBL/GenBank/DDBJ databases">
        <title>Black Yeasts Isolated from many extreme environments.</title>
        <authorList>
            <person name="Coleine C."/>
            <person name="Stajich J.E."/>
            <person name="Selbmann L."/>
        </authorList>
    </citation>
    <scope>NUCLEOTIDE SEQUENCE [LARGE SCALE GENOMIC DNA]</scope>
    <source>
        <strain evidence="2 3">CCFEE 5887</strain>
    </source>
</reference>
<keyword evidence="3" id="KW-1185">Reference proteome</keyword>
<keyword evidence="1" id="KW-0472">Membrane</keyword>
<evidence type="ECO:0000313" key="2">
    <source>
        <dbReference type="EMBL" id="KAK5538781.1"/>
    </source>
</evidence>
<keyword evidence="1" id="KW-1133">Transmembrane helix</keyword>
<dbReference type="Proteomes" id="UP001345827">
    <property type="component" value="Unassembled WGS sequence"/>
</dbReference>
<feature type="transmembrane region" description="Helical" evidence="1">
    <location>
        <begin position="216"/>
        <end position="234"/>
    </location>
</feature>
<feature type="transmembrane region" description="Helical" evidence="1">
    <location>
        <begin position="254"/>
        <end position="282"/>
    </location>
</feature>
<dbReference type="Pfam" id="PF20246">
    <property type="entry name" value="DUF6601"/>
    <property type="match status" value="1"/>
</dbReference>
<evidence type="ECO:0000256" key="1">
    <source>
        <dbReference type="SAM" id="Phobius"/>
    </source>
</evidence>
<sequence>MTHAPFPHDHQLCSDLDVASPAGVTQHVPGHPTIPLSDLDALGRFLRKEFWAADLEAMASRLQKVQGRDIVVTEDPRLHLLWINNRIFIKPLPICLLSHSLWKSISLPQDASFAERLKIRRAAMGFLRTYRHLIQHESDLMIAQKDDLRLVPNKVNWAELSIFLADLELLEDSEASARYHYGEIRLSRLNFYAPILFGRFYYEHIPMQYGEYFARLYGPLLFIFAVVTTILNSMQVALAAKPEQESSGYYLWEIFYWFGVVTLLITVVVGCSLILLWVGMIANEWKFALKNRHKAQGQSMS</sequence>
<dbReference type="PANTHER" id="PTHR34414:SF1">
    <property type="entry name" value="SUBTILISIN-LIKE SERINE PROTEASE"/>
    <property type="match status" value="1"/>
</dbReference>
<evidence type="ECO:0000313" key="3">
    <source>
        <dbReference type="Proteomes" id="UP001345827"/>
    </source>
</evidence>
<comment type="caution">
    <text evidence="2">The sequence shown here is derived from an EMBL/GenBank/DDBJ whole genome shotgun (WGS) entry which is preliminary data.</text>
</comment>
<accession>A0AAV9QAT8</accession>
<dbReference type="PANTHER" id="PTHR34414">
    <property type="entry name" value="HET DOMAIN-CONTAINING PROTEIN-RELATED"/>
    <property type="match status" value="1"/>
</dbReference>
<name>A0AAV9QAT8_9PEZI</name>